<dbReference type="KEGG" id="cput:CONPUDRAFT_85486"/>
<feature type="compositionally biased region" description="Low complexity" evidence="1">
    <location>
        <begin position="102"/>
        <end position="117"/>
    </location>
</feature>
<name>A0A5M3M7D2_CONPW</name>
<gene>
    <name evidence="2" type="ORF">CONPUDRAFT_85486</name>
</gene>
<dbReference type="GeneID" id="19210964"/>
<protein>
    <submittedName>
        <fullName evidence="2">Uncharacterized protein</fullName>
    </submittedName>
</protein>
<feature type="compositionally biased region" description="Basic and acidic residues" evidence="1">
    <location>
        <begin position="135"/>
        <end position="150"/>
    </location>
</feature>
<accession>A0A5M3M7D2</accession>
<feature type="region of interest" description="Disordered" evidence="1">
    <location>
        <begin position="1"/>
        <end position="81"/>
    </location>
</feature>
<feature type="region of interest" description="Disordered" evidence="1">
    <location>
        <begin position="102"/>
        <end position="150"/>
    </location>
</feature>
<feature type="compositionally biased region" description="Low complexity" evidence="1">
    <location>
        <begin position="29"/>
        <end position="43"/>
    </location>
</feature>
<keyword evidence="3" id="KW-1185">Reference proteome</keyword>
<evidence type="ECO:0000256" key="1">
    <source>
        <dbReference type="SAM" id="MobiDB-lite"/>
    </source>
</evidence>
<organism evidence="2 3">
    <name type="scientific">Coniophora puteana (strain RWD-64-598)</name>
    <name type="common">Brown rot fungus</name>
    <dbReference type="NCBI Taxonomy" id="741705"/>
    <lineage>
        <taxon>Eukaryota</taxon>
        <taxon>Fungi</taxon>
        <taxon>Dikarya</taxon>
        <taxon>Basidiomycota</taxon>
        <taxon>Agaricomycotina</taxon>
        <taxon>Agaricomycetes</taxon>
        <taxon>Agaricomycetidae</taxon>
        <taxon>Boletales</taxon>
        <taxon>Coniophorineae</taxon>
        <taxon>Coniophoraceae</taxon>
        <taxon>Coniophora</taxon>
    </lineage>
</organism>
<dbReference type="RefSeq" id="XP_007774630.1">
    <property type="nucleotide sequence ID" value="XM_007776440.1"/>
</dbReference>
<comment type="caution">
    <text evidence="2">The sequence shown here is derived from an EMBL/GenBank/DDBJ whole genome shotgun (WGS) entry which is preliminary data.</text>
</comment>
<feature type="compositionally biased region" description="Polar residues" evidence="1">
    <location>
        <begin position="12"/>
        <end position="21"/>
    </location>
</feature>
<dbReference type="EMBL" id="JH711589">
    <property type="protein sequence ID" value="EIW75212.1"/>
    <property type="molecule type" value="Genomic_DNA"/>
</dbReference>
<reference evidence="3" key="1">
    <citation type="journal article" date="2012" name="Science">
        <title>The Paleozoic origin of enzymatic lignin decomposition reconstructed from 31 fungal genomes.</title>
        <authorList>
            <person name="Floudas D."/>
            <person name="Binder M."/>
            <person name="Riley R."/>
            <person name="Barry K."/>
            <person name="Blanchette R.A."/>
            <person name="Henrissat B."/>
            <person name="Martinez A.T."/>
            <person name="Otillar R."/>
            <person name="Spatafora J.W."/>
            <person name="Yadav J.S."/>
            <person name="Aerts A."/>
            <person name="Benoit I."/>
            <person name="Boyd A."/>
            <person name="Carlson A."/>
            <person name="Copeland A."/>
            <person name="Coutinho P.M."/>
            <person name="de Vries R.P."/>
            <person name="Ferreira P."/>
            <person name="Findley K."/>
            <person name="Foster B."/>
            <person name="Gaskell J."/>
            <person name="Glotzer D."/>
            <person name="Gorecki P."/>
            <person name="Heitman J."/>
            <person name="Hesse C."/>
            <person name="Hori C."/>
            <person name="Igarashi K."/>
            <person name="Jurgens J.A."/>
            <person name="Kallen N."/>
            <person name="Kersten P."/>
            <person name="Kohler A."/>
            <person name="Kuees U."/>
            <person name="Kumar T.K.A."/>
            <person name="Kuo A."/>
            <person name="LaButti K."/>
            <person name="Larrondo L.F."/>
            <person name="Lindquist E."/>
            <person name="Ling A."/>
            <person name="Lombard V."/>
            <person name="Lucas S."/>
            <person name="Lundell T."/>
            <person name="Martin R."/>
            <person name="McLaughlin D.J."/>
            <person name="Morgenstern I."/>
            <person name="Morin E."/>
            <person name="Murat C."/>
            <person name="Nagy L.G."/>
            <person name="Nolan M."/>
            <person name="Ohm R.A."/>
            <person name="Patyshakuliyeva A."/>
            <person name="Rokas A."/>
            <person name="Ruiz-Duenas F.J."/>
            <person name="Sabat G."/>
            <person name="Salamov A."/>
            <person name="Samejima M."/>
            <person name="Schmutz J."/>
            <person name="Slot J.C."/>
            <person name="St John F."/>
            <person name="Stenlid J."/>
            <person name="Sun H."/>
            <person name="Sun S."/>
            <person name="Syed K."/>
            <person name="Tsang A."/>
            <person name="Wiebenga A."/>
            <person name="Young D."/>
            <person name="Pisabarro A."/>
            <person name="Eastwood D.C."/>
            <person name="Martin F."/>
            <person name="Cullen D."/>
            <person name="Grigoriev I.V."/>
            <person name="Hibbett D.S."/>
        </authorList>
    </citation>
    <scope>NUCLEOTIDE SEQUENCE [LARGE SCALE GENOMIC DNA]</scope>
    <source>
        <strain evidence="3">RWD-64-598 SS2</strain>
    </source>
</reference>
<evidence type="ECO:0000313" key="2">
    <source>
        <dbReference type="EMBL" id="EIW75212.1"/>
    </source>
</evidence>
<proteinExistence type="predicted"/>
<dbReference type="AlphaFoldDB" id="A0A5M3M7D2"/>
<sequence length="281" mass="31596">MHPPRSSPRYITGTSPTNPRENTNEEKPPSSSSWSWSAAYRPASAPPDPTPRSSRRRPTQPSTRPPVPASRPSNRPIVSPSNTSVNVWCDAMLTVCGVSATTSTASPMSTSTTTTPSWMDVHSRLNEPTSSAPPEADRRRNERERRETRCERVDVPRSRRWRCPVRRSRGGRVRVVFVVFRFPISTAPALALVVRAPRVLVHRRFPIYANVNTNTNTNIILISPFLSWLPRPANHTRPVAPPLQQPADTLVRDREKVLLWICVCLDEVQTPRFRCEEGAVT</sequence>
<evidence type="ECO:0000313" key="3">
    <source>
        <dbReference type="Proteomes" id="UP000053558"/>
    </source>
</evidence>
<dbReference type="Proteomes" id="UP000053558">
    <property type="component" value="Unassembled WGS sequence"/>
</dbReference>